<evidence type="ECO:0000256" key="19">
    <source>
        <dbReference type="ARBA" id="ARBA00031825"/>
    </source>
</evidence>
<name>A0A1Y2L205_9PROT</name>
<sequence>MTPVAVGAVWAGSPWFGILLFVFSAAMLWEWLRMCVPDRAMVLAGVASAGLAVAMYLLSVSPQLTVFVPVLVAALVVVVASGKQRPLVMAGALYIPVAALAAQWLRAWHPDGLLLIMWLFFVVWATDTGAYAFGRAIGGPKLAPQFSPKKTWAGLIGGMLCAALIGALIVNFSGGKAIWAISLASAALAIIAQIGDLAESGLKRRFGVKDSSNLIPGHGGFLDRADGMLSVFPVAFVIIYFFDLALR</sequence>
<evidence type="ECO:0000256" key="14">
    <source>
        <dbReference type="ARBA" id="ARBA00023098"/>
    </source>
</evidence>
<keyword evidence="13 24" id="KW-1133">Transmembrane helix</keyword>
<evidence type="ECO:0000256" key="13">
    <source>
        <dbReference type="ARBA" id="ARBA00022989"/>
    </source>
</evidence>
<evidence type="ECO:0000256" key="1">
    <source>
        <dbReference type="ARBA" id="ARBA00001698"/>
    </source>
</evidence>
<dbReference type="GO" id="GO:0005886">
    <property type="term" value="C:plasma membrane"/>
    <property type="evidence" value="ECO:0007669"/>
    <property type="project" value="UniProtKB-SubCell"/>
</dbReference>
<evidence type="ECO:0000256" key="16">
    <source>
        <dbReference type="ARBA" id="ARBA00023209"/>
    </source>
</evidence>
<evidence type="ECO:0000256" key="5">
    <source>
        <dbReference type="ARBA" id="ARBA00010185"/>
    </source>
</evidence>
<dbReference type="PANTHER" id="PTHR46382">
    <property type="entry name" value="PHOSPHATIDATE CYTIDYLYLTRANSFERASE"/>
    <property type="match status" value="1"/>
</dbReference>
<evidence type="ECO:0000256" key="9">
    <source>
        <dbReference type="ARBA" id="ARBA00022516"/>
    </source>
</evidence>
<evidence type="ECO:0000256" key="15">
    <source>
        <dbReference type="ARBA" id="ARBA00023136"/>
    </source>
</evidence>
<reference evidence="25 26" key="1">
    <citation type="submission" date="2014-03" db="EMBL/GenBank/DDBJ databases">
        <title>The draft genome sequence of Thalassospira mesophila JCM 18969.</title>
        <authorList>
            <person name="Lai Q."/>
            <person name="Shao Z."/>
        </authorList>
    </citation>
    <scope>NUCLEOTIDE SEQUENCE [LARGE SCALE GENOMIC DNA]</scope>
    <source>
        <strain evidence="25 26">JCM 18969</strain>
    </source>
</reference>
<keyword evidence="14" id="KW-0443">Lipid metabolism</keyword>
<comment type="similarity">
    <text evidence="5">Belongs to the CDS family.</text>
</comment>
<keyword evidence="26" id="KW-1185">Reference proteome</keyword>
<feature type="transmembrane region" description="Helical" evidence="24">
    <location>
        <begin position="87"/>
        <end position="106"/>
    </location>
</feature>
<dbReference type="Proteomes" id="UP000193391">
    <property type="component" value="Unassembled WGS sequence"/>
</dbReference>
<keyword evidence="10 25" id="KW-0808">Transferase</keyword>
<keyword evidence="11 24" id="KW-0812">Transmembrane</keyword>
<feature type="transmembrane region" description="Helical" evidence="24">
    <location>
        <begin position="6"/>
        <end position="28"/>
    </location>
</feature>
<dbReference type="EMBL" id="JFKA01000005">
    <property type="protein sequence ID" value="OSQ38084.1"/>
    <property type="molecule type" value="Genomic_DNA"/>
</dbReference>
<feature type="transmembrane region" description="Helical" evidence="24">
    <location>
        <begin position="40"/>
        <end position="58"/>
    </location>
</feature>
<evidence type="ECO:0000256" key="11">
    <source>
        <dbReference type="ARBA" id="ARBA00022692"/>
    </source>
</evidence>
<evidence type="ECO:0000256" key="6">
    <source>
        <dbReference type="ARBA" id="ARBA00012487"/>
    </source>
</evidence>
<comment type="caution">
    <text evidence="25">The sequence shown here is derived from an EMBL/GenBank/DDBJ whole genome shotgun (WGS) entry which is preliminary data.</text>
</comment>
<feature type="transmembrane region" description="Helical" evidence="24">
    <location>
        <begin position="178"/>
        <end position="198"/>
    </location>
</feature>
<dbReference type="AlphaFoldDB" id="A0A1Y2L205"/>
<comment type="subcellular location">
    <subcellularLocation>
        <location evidence="2">Cell membrane</location>
        <topology evidence="2">Multi-pass membrane protein</topology>
    </subcellularLocation>
</comment>
<dbReference type="OrthoDB" id="9799199at2"/>
<keyword evidence="9" id="KW-0444">Lipid biosynthesis</keyword>
<feature type="transmembrane region" description="Helical" evidence="24">
    <location>
        <begin position="64"/>
        <end position="80"/>
    </location>
</feature>
<evidence type="ECO:0000256" key="7">
    <source>
        <dbReference type="ARBA" id="ARBA00019373"/>
    </source>
</evidence>
<evidence type="ECO:0000256" key="24">
    <source>
        <dbReference type="SAM" id="Phobius"/>
    </source>
</evidence>
<evidence type="ECO:0000256" key="8">
    <source>
        <dbReference type="ARBA" id="ARBA00022475"/>
    </source>
</evidence>
<evidence type="ECO:0000256" key="10">
    <source>
        <dbReference type="ARBA" id="ARBA00022679"/>
    </source>
</evidence>
<evidence type="ECO:0000256" key="23">
    <source>
        <dbReference type="ARBA" id="ARBA00033406"/>
    </source>
</evidence>
<evidence type="ECO:0000256" key="4">
    <source>
        <dbReference type="ARBA" id="ARBA00005189"/>
    </source>
</evidence>
<keyword evidence="12 25" id="KW-0548">Nucleotidyltransferase</keyword>
<organism evidence="25 26">
    <name type="scientific">Thalassospira mesophila</name>
    <dbReference type="NCBI Taxonomy" id="1293891"/>
    <lineage>
        <taxon>Bacteria</taxon>
        <taxon>Pseudomonadati</taxon>
        <taxon>Pseudomonadota</taxon>
        <taxon>Alphaproteobacteria</taxon>
        <taxon>Rhodospirillales</taxon>
        <taxon>Thalassospiraceae</taxon>
        <taxon>Thalassospira</taxon>
    </lineage>
</organism>
<gene>
    <name evidence="25" type="ORF">TMES_13260</name>
</gene>
<dbReference type="EC" id="2.7.7.41" evidence="6"/>
<evidence type="ECO:0000313" key="25">
    <source>
        <dbReference type="EMBL" id="OSQ38084.1"/>
    </source>
</evidence>
<evidence type="ECO:0000256" key="17">
    <source>
        <dbReference type="ARBA" id="ARBA00023264"/>
    </source>
</evidence>
<keyword evidence="16" id="KW-0594">Phospholipid biosynthesis</keyword>
<dbReference type="STRING" id="1293891.TMES_13260"/>
<accession>A0A1Y2L205</accession>
<evidence type="ECO:0000256" key="18">
    <source>
        <dbReference type="ARBA" id="ARBA00029893"/>
    </source>
</evidence>
<keyword evidence="15 24" id="KW-0472">Membrane</keyword>
<keyword evidence="8" id="KW-1003">Cell membrane</keyword>
<feature type="transmembrane region" description="Helical" evidence="24">
    <location>
        <begin position="227"/>
        <end position="246"/>
    </location>
</feature>
<comment type="catalytic activity">
    <reaction evidence="1">
        <text>a 1,2-diacyl-sn-glycero-3-phosphate + CTP + H(+) = a CDP-1,2-diacyl-sn-glycerol + diphosphate</text>
        <dbReference type="Rhea" id="RHEA:16229"/>
        <dbReference type="ChEBI" id="CHEBI:15378"/>
        <dbReference type="ChEBI" id="CHEBI:33019"/>
        <dbReference type="ChEBI" id="CHEBI:37563"/>
        <dbReference type="ChEBI" id="CHEBI:58332"/>
        <dbReference type="ChEBI" id="CHEBI:58608"/>
        <dbReference type="EC" id="2.7.7.41"/>
    </reaction>
</comment>
<dbReference type="GO" id="GO:0016024">
    <property type="term" value="P:CDP-diacylglycerol biosynthetic process"/>
    <property type="evidence" value="ECO:0007669"/>
    <property type="project" value="TreeGrafter"/>
</dbReference>
<evidence type="ECO:0000256" key="21">
    <source>
        <dbReference type="ARBA" id="ARBA00032396"/>
    </source>
</evidence>
<evidence type="ECO:0000256" key="22">
    <source>
        <dbReference type="ARBA" id="ARBA00032743"/>
    </source>
</evidence>
<protein>
    <recommendedName>
        <fullName evidence="7">Phosphatidate cytidylyltransferase</fullName>
        <ecNumber evidence="6">2.7.7.41</ecNumber>
    </recommendedName>
    <alternativeName>
        <fullName evidence="20">CDP-DAG synthase</fullName>
    </alternativeName>
    <alternativeName>
        <fullName evidence="22">CDP-DG synthase</fullName>
    </alternativeName>
    <alternativeName>
        <fullName evidence="18">CDP-diacylglycerol synthase</fullName>
    </alternativeName>
    <alternativeName>
        <fullName evidence="21">CDP-diglyceride pyrophosphorylase</fullName>
    </alternativeName>
    <alternativeName>
        <fullName evidence="23">CDP-diglyceride synthase</fullName>
    </alternativeName>
    <alternativeName>
        <fullName evidence="19">CTP:phosphatidate cytidylyltransferase</fullName>
    </alternativeName>
</protein>
<dbReference type="GO" id="GO:0004605">
    <property type="term" value="F:phosphatidate cytidylyltransferase activity"/>
    <property type="evidence" value="ECO:0007669"/>
    <property type="project" value="UniProtKB-EC"/>
</dbReference>
<evidence type="ECO:0000313" key="26">
    <source>
        <dbReference type="Proteomes" id="UP000193391"/>
    </source>
</evidence>
<evidence type="ECO:0000256" key="12">
    <source>
        <dbReference type="ARBA" id="ARBA00022695"/>
    </source>
</evidence>
<evidence type="ECO:0000256" key="3">
    <source>
        <dbReference type="ARBA" id="ARBA00005119"/>
    </source>
</evidence>
<dbReference type="PANTHER" id="PTHR46382:SF1">
    <property type="entry name" value="PHOSPHATIDATE CYTIDYLYLTRANSFERASE"/>
    <property type="match status" value="1"/>
</dbReference>
<keyword evidence="17" id="KW-1208">Phospholipid metabolism</keyword>
<evidence type="ECO:0000256" key="20">
    <source>
        <dbReference type="ARBA" id="ARBA00032253"/>
    </source>
</evidence>
<comment type="pathway">
    <text evidence="3">Phospholipid metabolism; CDP-diacylglycerol biosynthesis; CDP-diacylglycerol from sn-glycerol 3-phosphate: step 3/3.</text>
</comment>
<dbReference type="Pfam" id="PF01148">
    <property type="entry name" value="CTP_transf_1"/>
    <property type="match status" value="1"/>
</dbReference>
<proteinExistence type="inferred from homology"/>
<feature type="transmembrane region" description="Helical" evidence="24">
    <location>
        <begin position="153"/>
        <end position="172"/>
    </location>
</feature>
<evidence type="ECO:0000256" key="2">
    <source>
        <dbReference type="ARBA" id="ARBA00004651"/>
    </source>
</evidence>
<feature type="transmembrane region" description="Helical" evidence="24">
    <location>
        <begin position="112"/>
        <end position="133"/>
    </location>
</feature>
<comment type="pathway">
    <text evidence="4">Lipid metabolism.</text>
</comment>